<evidence type="ECO:0000256" key="9">
    <source>
        <dbReference type="SAM" id="Coils"/>
    </source>
</evidence>
<dbReference type="GO" id="GO:0016020">
    <property type="term" value="C:membrane"/>
    <property type="evidence" value="ECO:0007669"/>
    <property type="project" value="InterPro"/>
</dbReference>
<keyword evidence="7" id="KW-0067">ATP-binding</keyword>
<reference evidence="12" key="1">
    <citation type="submission" date="2023-10" db="EMBL/GenBank/DDBJ databases">
        <title>Whole Genome based description of the genera Actinobaculum and Actinotignum reveals a complex phylogenetic relationship within the species included in the genus Actinotignum.</title>
        <authorList>
            <person name="Jensen C.S."/>
            <person name="Dargis R."/>
            <person name="Kemp M."/>
            <person name="Christensen J.J."/>
        </authorList>
    </citation>
    <scope>NUCLEOTIDE SEQUENCE</scope>
    <source>
        <strain evidence="12">SLA_B511</strain>
    </source>
</reference>
<keyword evidence="3" id="KW-0597">Phosphoprotein</keyword>
<keyword evidence="6 12" id="KW-0418">Kinase</keyword>
<evidence type="ECO:0000256" key="6">
    <source>
        <dbReference type="ARBA" id="ARBA00022777"/>
    </source>
</evidence>
<dbReference type="AlphaFoldDB" id="A0AAW9HM01"/>
<evidence type="ECO:0000256" key="7">
    <source>
        <dbReference type="ARBA" id="ARBA00022840"/>
    </source>
</evidence>
<evidence type="ECO:0000256" key="10">
    <source>
        <dbReference type="SAM" id="Phobius"/>
    </source>
</evidence>
<proteinExistence type="predicted"/>
<comment type="catalytic activity">
    <reaction evidence="1">
        <text>ATP + protein L-histidine = ADP + protein N-phospho-L-histidine.</text>
        <dbReference type="EC" id="2.7.13.3"/>
    </reaction>
</comment>
<dbReference type="SMART" id="SM00387">
    <property type="entry name" value="HATPase_c"/>
    <property type="match status" value="1"/>
</dbReference>
<evidence type="ECO:0000256" key="5">
    <source>
        <dbReference type="ARBA" id="ARBA00022741"/>
    </source>
</evidence>
<dbReference type="SUPFAM" id="SSF55874">
    <property type="entry name" value="ATPase domain of HSP90 chaperone/DNA topoisomerase II/histidine kinase"/>
    <property type="match status" value="1"/>
</dbReference>
<evidence type="ECO:0000313" key="13">
    <source>
        <dbReference type="Proteomes" id="UP001281731"/>
    </source>
</evidence>
<feature type="domain" description="Histidine kinase/HSP90-like ATPase" evidence="11">
    <location>
        <begin position="180"/>
        <end position="269"/>
    </location>
</feature>
<feature type="transmembrane region" description="Helical" evidence="10">
    <location>
        <begin position="6"/>
        <end position="25"/>
    </location>
</feature>
<evidence type="ECO:0000256" key="3">
    <source>
        <dbReference type="ARBA" id="ARBA00022553"/>
    </source>
</evidence>
<evidence type="ECO:0000256" key="8">
    <source>
        <dbReference type="ARBA" id="ARBA00023012"/>
    </source>
</evidence>
<dbReference type="Pfam" id="PF07730">
    <property type="entry name" value="HisKA_3"/>
    <property type="match status" value="1"/>
</dbReference>
<evidence type="ECO:0000313" key="12">
    <source>
        <dbReference type="EMBL" id="MDY5154681.1"/>
    </source>
</evidence>
<dbReference type="GO" id="GO:0000155">
    <property type="term" value="F:phosphorelay sensor kinase activity"/>
    <property type="evidence" value="ECO:0007669"/>
    <property type="project" value="InterPro"/>
</dbReference>
<dbReference type="Pfam" id="PF02518">
    <property type="entry name" value="HATPase_c"/>
    <property type="match status" value="1"/>
</dbReference>
<keyword evidence="8" id="KW-0902">Two-component regulatory system</keyword>
<dbReference type="CDD" id="cd16917">
    <property type="entry name" value="HATPase_UhpB-NarQ-NarX-like"/>
    <property type="match status" value="1"/>
</dbReference>
<dbReference type="InterPro" id="IPR003594">
    <property type="entry name" value="HATPase_dom"/>
</dbReference>
<keyword evidence="10" id="KW-0812">Transmembrane</keyword>
<evidence type="ECO:0000256" key="4">
    <source>
        <dbReference type="ARBA" id="ARBA00022679"/>
    </source>
</evidence>
<keyword evidence="10" id="KW-0472">Membrane</keyword>
<dbReference type="InterPro" id="IPR036890">
    <property type="entry name" value="HATPase_C_sf"/>
</dbReference>
<gene>
    <name evidence="12" type="ORF">R6G80_02930</name>
</gene>
<dbReference type="PANTHER" id="PTHR24421">
    <property type="entry name" value="NITRATE/NITRITE SENSOR PROTEIN NARX-RELATED"/>
    <property type="match status" value="1"/>
</dbReference>
<evidence type="ECO:0000256" key="2">
    <source>
        <dbReference type="ARBA" id="ARBA00012438"/>
    </source>
</evidence>
<dbReference type="Proteomes" id="UP001281731">
    <property type="component" value="Unassembled WGS sequence"/>
</dbReference>
<sequence>MYEKLGFVMFFFALLIAFPVGIYFIGRKYGERREKERQREKSTNFYRTVPAENYGQVIDRQRAIATAFEIERRRIERDLHDGVQQYLVATTMDIGEALLILEGKDAQVSQQDIDDVRERLHSAQQRAALALKELRKTVAGIHPKVLSDLGLKVAVEDLAISFPLEVRVHVPYDLPVIPEGVVAAGYFTIAEALTNVAKYAPEATVDILISVDDNLRLSIVDSGPGGAKMREGGGLAGIRERLEAFGGTCSLSSPAGGPTVVCASIPLMLHRGEFGSSFAVERT</sequence>
<accession>A0AAW9HM01</accession>
<dbReference type="Gene3D" id="3.30.565.10">
    <property type="entry name" value="Histidine kinase-like ATPase, C-terminal domain"/>
    <property type="match status" value="1"/>
</dbReference>
<dbReference type="PANTHER" id="PTHR24421:SF10">
    <property type="entry name" value="NITRATE_NITRITE SENSOR PROTEIN NARQ"/>
    <property type="match status" value="1"/>
</dbReference>
<dbReference type="Gene3D" id="1.20.5.1930">
    <property type="match status" value="1"/>
</dbReference>
<keyword evidence="4" id="KW-0808">Transferase</keyword>
<evidence type="ECO:0000259" key="11">
    <source>
        <dbReference type="SMART" id="SM00387"/>
    </source>
</evidence>
<protein>
    <recommendedName>
        <fullName evidence="2">histidine kinase</fullName>
        <ecNumber evidence="2">2.7.13.3</ecNumber>
    </recommendedName>
</protein>
<keyword evidence="5" id="KW-0547">Nucleotide-binding</keyword>
<dbReference type="EC" id="2.7.13.3" evidence="2"/>
<keyword evidence="9" id="KW-0175">Coiled coil</keyword>
<evidence type="ECO:0000256" key="1">
    <source>
        <dbReference type="ARBA" id="ARBA00000085"/>
    </source>
</evidence>
<feature type="coiled-coil region" evidence="9">
    <location>
        <begin position="106"/>
        <end position="133"/>
    </location>
</feature>
<dbReference type="GO" id="GO:0005524">
    <property type="term" value="F:ATP binding"/>
    <property type="evidence" value="ECO:0007669"/>
    <property type="project" value="UniProtKB-KW"/>
</dbReference>
<comment type="caution">
    <text evidence="12">The sequence shown here is derived from an EMBL/GenBank/DDBJ whole genome shotgun (WGS) entry which is preliminary data.</text>
</comment>
<dbReference type="EMBL" id="JAWNGC010000002">
    <property type="protein sequence ID" value="MDY5154681.1"/>
    <property type="molecule type" value="Genomic_DNA"/>
</dbReference>
<dbReference type="InterPro" id="IPR050482">
    <property type="entry name" value="Sensor_HK_TwoCompSys"/>
</dbReference>
<name>A0AAW9HM01_9ACTO</name>
<dbReference type="InterPro" id="IPR011712">
    <property type="entry name" value="Sig_transdc_His_kin_sub3_dim/P"/>
</dbReference>
<dbReference type="GO" id="GO:0046983">
    <property type="term" value="F:protein dimerization activity"/>
    <property type="evidence" value="ECO:0007669"/>
    <property type="project" value="InterPro"/>
</dbReference>
<dbReference type="RefSeq" id="WP_245855207.1">
    <property type="nucleotide sequence ID" value="NZ_CP126967.1"/>
</dbReference>
<keyword evidence="10" id="KW-1133">Transmembrane helix</keyword>
<organism evidence="12 13">
    <name type="scientific">Actinotignum urinale</name>
    <dbReference type="NCBI Taxonomy" id="190146"/>
    <lineage>
        <taxon>Bacteria</taxon>
        <taxon>Bacillati</taxon>
        <taxon>Actinomycetota</taxon>
        <taxon>Actinomycetes</taxon>
        <taxon>Actinomycetales</taxon>
        <taxon>Actinomycetaceae</taxon>
        <taxon>Actinotignum</taxon>
    </lineage>
</organism>